<evidence type="ECO:0000313" key="1">
    <source>
        <dbReference type="EMBL" id="KAK3283936.1"/>
    </source>
</evidence>
<comment type="caution">
    <text evidence="1">The sequence shown here is derived from an EMBL/GenBank/DDBJ whole genome shotgun (WGS) entry which is preliminary data.</text>
</comment>
<dbReference type="AlphaFoldDB" id="A0AAE0LFW1"/>
<dbReference type="GO" id="GO:0009507">
    <property type="term" value="C:chloroplast"/>
    <property type="evidence" value="ECO:0007669"/>
    <property type="project" value="TreeGrafter"/>
</dbReference>
<dbReference type="GO" id="GO:0010190">
    <property type="term" value="P:cytochrome b6f complex assembly"/>
    <property type="evidence" value="ECO:0007669"/>
    <property type="project" value="TreeGrafter"/>
</dbReference>
<name>A0AAE0LFW1_9CHLO</name>
<proteinExistence type="predicted"/>
<protein>
    <submittedName>
        <fullName evidence="1">Protein COFACTOR ASSEMBLY OF COMPLEX C SUBUNIT B ccb4, chloroplastic</fullName>
    </submittedName>
</protein>
<dbReference type="Proteomes" id="UP001190700">
    <property type="component" value="Unassembled WGS sequence"/>
</dbReference>
<sequence length="285" mass="30289">MLSHVRPASVSGKSGIRFALVKPSPVPAQFRFPHTQSGNKRVILTNQITLGAQLEEVQDSRDQIVKSESALRALPLWAGGLGGATLLVNRALSGVAPVADASSAQSRADVICLGLSACLVLTGLSWLSVQTRPPQTVTLYGEDRFFLDPELSEEAAAELTWCWDAIKGATTCGAVLIVHKGKRQMQAGVTPAKTQLSAEAPPLGPICERCMDTGKGNYLANLALFPGRVEFESFFPINTQGILVQPIGDSGVLVVASNTVRGISPVDQAWIGELADKLEVTFETL</sequence>
<gene>
    <name evidence="1" type="ORF">CYMTET_8392</name>
</gene>
<dbReference type="EMBL" id="LGRX02002577">
    <property type="protein sequence ID" value="KAK3283936.1"/>
    <property type="molecule type" value="Genomic_DNA"/>
</dbReference>
<dbReference type="PANTHER" id="PTHR34943:SF2">
    <property type="entry name" value="PROTEIN COFACTOR ASSEMBLY OF COMPLEX C SUBUNIT B CCB4, CHLOROPLASTIC"/>
    <property type="match status" value="1"/>
</dbReference>
<dbReference type="InterPro" id="IPR044705">
    <property type="entry name" value="CCB4"/>
</dbReference>
<accession>A0AAE0LFW1</accession>
<keyword evidence="2" id="KW-1185">Reference proteome</keyword>
<reference evidence="1 2" key="1">
    <citation type="journal article" date="2015" name="Genome Biol. Evol.">
        <title>Comparative Genomics of a Bacterivorous Green Alga Reveals Evolutionary Causalities and Consequences of Phago-Mixotrophic Mode of Nutrition.</title>
        <authorList>
            <person name="Burns J.A."/>
            <person name="Paasch A."/>
            <person name="Narechania A."/>
            <person name="Kim E."/>
        </authorList>
    </citation>
    <scope>NUCLEOTIDE SEQUENCE [LARGE SCALE GENOMIC DNA]</scope>
    <source>
        <strain evidence="1 2">PLY_AMNH</strain>
    </source>
</reference>
<dbReference type="PANTHER" id="PTHR34943">
    <property type="match status" value="1"/>
</dbReference>
<dbReference type="Pfam" id="PF11152">
    <property type="entry name" value="CCB2_CCB4"/>
    <property type="match status" value="1"/>
</dbReference>
<organism evidence="1 2">
    <name type="scientific">Cymbomonas tetramitiformis</name>
    <dbReference type="NCBI Taxonomy" id="36881"/>
    <lineage>
        <taxon>Eukaryota</taxon>
        <taxon>Viridiplantae</taxon>
        <taxon>Chlorophyta</taxon>
        <taxon>Pyramimonadophyceae</taxon>
        <taxon>Pyramimonadales</taxon>
        <taxon>Pyramimonadaceae</taxon>
        <taxon>Cymbomonas</taxon>
    </lineage>
</organism>
<dbReference type="InterPro" id="IPR021325">
    <property type="entry name" value="CCB2/CCB4"/>
</dbReference>
<evidence type="ECO:0000313" key="2">
    <source>
        <dbReference type="Proteomes" id="UP001190700"/>
    </source>
</evidence>